<dbReference type="InterPro" id="IPR057342">
    <property type="entry name" value="DEXDc_RapA"/>
</dbReference>
<feature type="domain" description="Helicase C-terminal" evidence="6">
    <location>
        <begin position="477"/>
        <end position="626"/>
    </location>
</feature>
<dbReference type="InterPro" id="IPR001650">
    <property type="entry name" value="Helicase_C-like"/>
</dbReference>
<evidence type="ECO:0000259" key="5">
    <source>
        <dbReference type="PROSITE" id="PS51192"/>
    </source>
</evidence>
<dbReference type="Proteomes" id="UP000534783">
    <property type="component" value="Unassembled WGS sequence"/>
</dbReference>
<dbReference type="InterPro" id="IPR000330">
    <property type="entry name" value="SNF2_N"/>
</dbReference>
<dbReference type="InterPro" id="IPR027417">
    <property type="entry name" value="P-loop_NTPase"/>
</dbReference>
<feature type="domain" description="Helicase ATP-binding" evidence="5">
    <location>
        <begin position="100"/>
        <end position="303"/>
    </location>
</feature>
<evidence type="ECO:0000259" key="6">
    <source>
        <dbReference type="PROSITE" id="PS51194"/>
    </source>
</evidence>
<accession>A0A7X6DT23</accession>
<dbReference type="SUPFAM" id="SSF52540">
    <property type="entry name" value="P-loop containing nucleoside triphosphate hydrolases"/>
    <property type="match status" value="2"/>
</dbReference>
<dbReference type="RefSeq" id="WP_168062761.1">
    <property type="nucleotide sequence ID" value="NZ_VTOW01000004.1"/>
</dbReference>
<evidence type="ECO:0000256" key="2">
    <source>
        <dbReference type="ARBA" id="ARBA00022801"/>
    </source>
</evidence>
<dbReference type="GO" id="GO:0004386">
    <property type="term" value="F:helicase activity"/>
    <property type="evidence" value="ECO:0007669"/>
    <property type="project" value="UniProtKB-KW"/>
</dbReference>
<evidence type="ECO:0000256" key="4">
    <source>
        <dbReference type="ARBA" id="ARBA00022840"/>
    </source>
</evidence>
<keyword evidence="4" id="KW-0067">ATP-binding</keyword>
<dbReference type="PROSITE" id="PS51194">
    <property type="entry name" value="HELICASE_CTER"/>
    <property type="match status" value="1"/>
</dbReference>
<proteinExistence type="predicted"/>
<dbReference type="CDD" id="cd18793">
    <property type="entry name" value="SF2_C_SNF"/>
    <property type="match status" value="1"/>
</dbReference>
<dbReference type="Gene3D" id="3.40.50.10810">
    <property type="entry name" value="Tandem AAA-ATPase domain"/>
    <property type="match status" value="1"/>
</dbReference>
<evidence type="ECO:0000313" key="7">
    <source>
        <dbReference type="EMBL" id="NKE72824.1"/>
    </source>
</evidence>
<dbReference type="Pfam" id="PF00176">
    <property type="entry name" value="SNF2-rel_dom"/>
    <property type="match status" value="1"/>
</dbReference>
<sequence length="947" mass="106871">MNAGDWVWSDDHGQLCQVIETQALWGETTCRVWLPGRDSVVRIPASKLKSMESAGTGSPDAIAYIAAAARVADALTQDVLLAPIESSVIPLPHQIRALSRAIANDRVRYLLADEVGLGKTIEAGLIMRELKLRGLVKRTLVIAPKGLVSQWVSEMRFHFGETFQLVLPEDIKTLKRIAPASSPENGDKGNHDPEALPANAWQMFSQIVVPMDSVKPLDKRRGWTAAQVGEHNRERFEDLISAGWDLIIIDEAHRLGGSTDQVARFKLGQGLAEAAPYFLLLSATPHQGKTDAFHRLVSLIDAQEFPDIGSVTRERVQPHVIRTEKRRAIDADGKPLFKPRRTQLGPVSWEERHRSQQLLYEAVTEYVREGYNQAMREKRSYIGFLMILMQRLVVSSTSAIRTTLERRLEALAAPQEQLTLFPATTEEEWADLDGQEQIDVLLRTRLKALKNERAEVKLLLEAAARCEQIGPDAKAEALLDWLYRLQSEESDPELKALVFTEFVPTQEMLRRFLTERGFSVVCLNGSMDMEERKRVQEAFAKDTRILISTDAGGEGLNLQFCHVVINYDIPWNPMRLEQRIGRVDRIGQAHAVRAVNFVFEDSVEHRVREVLEQKLAVIFEEFGIDKTGDVLDSAQAGHMFDEMYVEAILNPEKVEDSVESVVARLQEQAREARATASVLGATEDLEPGEAQRLLTHPLPYWVERMTVSYLKAHGGQAERRSQSWNLTWPDGETYENVVFTGKEAERLPAARHLTLEEPKVRGLAMRLPRFAPGQPVPIVSIPGLSAEVQGVWSLWRIAIATMEWNRKRIMPLFLADNGMVYTPTARHVWDQLLAASTQVRSILDAAVSQAAFAKLQNAAEEHGKPIYEVLVQEHRGRIAREREKADYAFAARRKTVERIGLPQVRNYRLNLLSQEERTFREQLDQKAHAYPEMVPLLVIRVEGGGHE</sequence>
<name>A0A7X6DT23_9BACT</name>
<reference evidence="7 8" key="1">
    <citation type="journal article" date="2020" name="Nature">
        <title>Bacterial chemolithoautotrophy via manganese oxidation.</title>
        <authorList>
            <person name="Yu H."/>
            <person name="Leadbetter J.R."/>
        </authorList>
    </citation>
    <scope>NUCLEOTIDE SEQUENCE [LARGE SCALE GENOMIC DNA]</scope>
    <source>
        <strain evidence="7 8">Mn-1</strain>
    </source>
</reference>
<dbReference type="SMART" id="SM00487">
    <property type="entry name" value="DEXDc"/>
    <property type="match status" value="1"/>
</dbReference>
<dbReference type="PROSITE" id="PS51192">
    <property type="entry name" value="HELICASE_ATP_BIND_1"/>
    <property type="match status" value="1"/>
</dbReference>
<dbReference type="AlphaFoldDB" id="A0A7X6DT23"/>
<dbReference type="GO" id="GO:0005524">
    <property type="term" value="F:ATP binding"/>
    <property type="evidence" value="ECO:0007669"/>
    <property type="project" value="UniProtKB-KW"/>
</dbReference>
<gene>
    <name evidence="7" type="ORF">MNODULE_18905</name>
</gene>
<keyword evidence="1" id="KW-0547">Nucleotide-binding</keyword>
<dbReference type="InterPro" id="IPR014001">
    <property type="entry name" value="Helicase_ATP-bd"/>
</dbReference>
<keyword evidence="8" id="KW-1185">Reference proteome</keyword>
<dbReference type="EMBL" id="VTOW01000004">
    <property type="protein sequence ID" value="NKE72824.1"/>
    <property type="molecule type" value="Genomic_DNA"/>
</dbReference>
<dbReference type="Pfam" id="PF00271">
    <property type="entry name" value="Helicase_C"/>
    <property type="match status" value="1"/>
</dbReference>
<comment type="caution">
    <text evidence="7">The sequence shown here is derived from an EMBL/GenBank/DDBJ whole genome shotgun (WGS) entry which is preliminary data.</text>
</comment>
<keyword evidence="2" id="KW-0378">Hydrolase</keyword>
<evidence type="ECO:0000256" key="3">
    <source>
        <dbReference type="ARBA" id="ARBA00022806"/>
    </source>
</evidence>
<keyword evidence="3 7" id="KW-0347">Helicase</keyword>
<dbReference type="PANTHER" id="PTHR10799">
    <property type="entry name" value="SNF2/RAD54 HELICASE FAMILY"/>
    <property type="match status" value="1"/>
</dbReference>
<dbReference type="GO" id="GO:0016787">
    <property type="term" value="F:hydrolase activity"/>
    <property type="evidence" value="ECO:0007669"/>
    <property type="project" value="UniProtKB-KW"/>
</dbReference>
<organism evidence="7 8">
    <name type="scientific">Candidatus Manganitrophus noduliformans</name>
    <dbReference type="NCBI Taxonomy" id="2606439"/>
    <lineage>
        <taxon>Bacteria</taxon>
        <taxon>Pseudomonadati</taxon>
        <taxon>Nitrospirota</taxon>
        <taxon>Nitrospiria</taxon>
        <taxon>Candidatus Troglogloeales</taxon>
        <taxon>Candidatus Manganitrophaceae</taxon>
        <taxon>Candidatus Manganitrophus</taxon>
    </lineage>
</organism>
<dbReference type="CDD" id="cd18011">
    <property type="entry name" value="DEXDc_RapA"/>
    <property type="match status" value="1"/>
</dbReference>
<dbReference type="Gene3D" id="3.40.50.300">
    <property type="entry name" value="P-loop containing nucleotide triphosphate hydrolases"/>
    <property type="match status" value="1"/>
</dbReference>
<evidence type="ECO:0000313" key="8">
    <source>
        <dbReference type="Proteomes" id="UP000534783"/>
    </source>
</evidence>
<protein>
    <submittedName>
        <fullName evidence="7">DEAD/DEAH box helicase</fullName>
    </submittedName>
</protein>
<dbReference type="InterPro" id="IPR038718">
    <property type="entry name" value="SNF2-like_sf"/>
</dbReference>
<dbReference type="InterPro" id="IPR049730">
    <property type="entry name" value="SNF2/RAD54-like_C"/>
</dbReference>
<evidence type="ECO:0000256" key="1">
    <source>
        <dbReference type="ARBA" id="ARBA00022741"/>
    </source>
</evidence>
<dbReference type="SMART" id="SM00490">
    <property type="entry name" value="HELICc"/>
    <property type="match status" value="1"/>
</dbReference>